<evidence type="ECO:0000313" key="3">
    <source>
        <dbReference type="RefSeq" id="XP_022308641.1"/>
    </source>
</evidence>
<feature type="compositionally biased region" description="Basic and acidic residues" evidence="1">
    <location>
        <begin position="108"/>
        <end position="133"/>
    </location>
</feature>
<dbReference type="KEGG" id="cvn:111114570"/>
<gene>
    <name evidence="3" type="primary">LOC111114570</name>
</gene>
<dbReference type="SUPFAM" id="SSF63825">
    <property type="entry name" value="YWTD domain"/>
    <property type="match status" value="1"/>
</dbReference>
<reference evidence="3" key="1">
    <citation type="submission" date="2025-08" db="UniProtKB">
        <authorList>
            <consortium name="RefSeq"/>
        </authorList>
    </citation>
    <scope>IDENTIFICATION</scope>
    <source>
        <tissue evidence="3">Whole sample</tissue>
    </source>
</reference>
<feature type="region of interest" description="Disordered" evidence="1">
    <location>
        <begin position="181"/>
        <end position="233"/>
    </location>
</feature>
<sequence length="530" mass="59117">MAAKQRFPQRLKPLNVSKTEFDLPPKNSSSTKSATPGRIRPKTVPTKTLLKEKARSKLSSAEKKSEIRTYNGQTNPAKPVNGLNANGNASLSNPSAIKPVNGDYSEESNEKTTVRFTDKKNSEEIDRSSDRKSQIDLRVVVNVETKDYINVVQQEFEDPDDSSNDVEAIVNLKQTKYESSEKEIEETTVKSETREKEEHIFEYPESPESELNYKNKNSEFPDRDLNSRHNDSDRTTMIKKEASIEEHNIIKSSESDVMRCFSSAAESDVTTPWIGGLAIVRSGDVICLDLNNERIKRFDQKISMVFSIEIPFACSGMIVTSNDEIAVTCLNEIHFYNVGKFGMNRTAKYYTINGMAHGIAHDQNWFAVTCDITEPDDSTIRIIDDTGSEAYVINPPIVSGLPLKLRSFIEIDRTLECVFLSESAPSRVVCLNFDGEALWDTAIPGGARGLISIDADDLLVCDQFSEKVRLLSKHGVLKTTVISSEDGLFNPDLIARKPDTNDVIVSFGGFGSVGLFTIHLMSRERVEVLS</sequence>
<dbReference type="OrthoDB" id="6050266at2759"/>
<proteinExistence type="predicted"/>
<evidence type="ECO:0000256" key="1">
    <source>
        <dbReference type="SAM" id="MobiDB-lite"/>
    </source>
</evidence>
<evidence type="ECO:0000313" key="2">
    <source>
        <dbReference type="Proteomes" id="UP000694844"/>
    </source>
</evidence>
<feature type="compositionally biased region" description="Basic and acidic residues" evidence="1">
    <location>
        <begin position="49"/>
        <end position="67"/>
    </location>
</feature>
<feature type="compositionally biased region" description="Polar residues" evidence="1">
    <location>
        <begin position="83"/>
        <end position="95"/>
    </location>
</feature>
<dbReference type="GeneID" id="111114570"/>
<dbReference type="Proteomes" id="UP000694844">
    <property type="component" value="Chromosome 9"/>
</dbReference>
<dbReference type="RefSeq" id="XP_022308641.1">
    <property type="nucleotide sequence ID" value="XM_022452933.1"/>
</dbReference>
<dbReference type="AlphaFoldDB" id="A0A8B8C0Q1"/>
<name>A0A8B8C0Q1_CRAVI</name>
<keyword evidence="2" id="KW-1185">Reference proteome</keyword>
<protein>
    <submittedName>
        <fullName evidence="3">Uncharacterized protein LOC111114570</fullName>
    </submittedName>
</protein>
<organism evidence="2 3">
    <name type="scientific">Crassostrea virginica</name>
    <name type="common">Eastern oyster</name>
    <dbReference type="NCBI Taxonomy" id="6565"/>
    <lineage>
        <taxon>Eukaryota</taxon>
        <taxon>Metazoa</taxon>
        <taxon>Spiralia</taxon>
        <taxon>Lophotrochozoa</taxon>
        <taxon>Mollusca</taxon>
        <taxon>Bivalvia</taxon>
        <taxon>Autobranchia</taxon>
        <taxon>Pteriomorphia</taxon>
        <taxon>Ostreida</taxon>
        <taxon>Ostreoidea</taxon>
        <taxon>Ostreidae</taxon>
        <taxon>Crassostrea</taxon>
    </lineage>
</organism>
<feature type="region of interest" description="Disordered" evidence="1">
    <location>
        <begin position="1"/>
        <end position="133"/>
    </location>
</feature>
<accession>A0A8B8C0Q1</accession>
<feature type="compositionally biased region" description="Basic and acidic residues" evidence="1">
    <location>
        <begin position="211"/>
        <end position="233"/>
    </location>
</feature>
<feature type="compositionally biased region" description="Basic and acidic residues" evidence="1">
    <location>
        <begin position="181"/>
        <end position="202"/>
    </location>
</feature>